<reference evidence="2 3" key="1">
    <citation type="submission" date="2020-04" db="EMBL/GenBank/DDBJ databases">
        <title>Metagenomic profiling of ammonia- and methane-oxidizing microorganisms in a Dutch drinking water treatment plant.</title>
        <authorList>
            <person name="Poghosyan L."/>
            <person name="Leucker S."/>
        </authorList>
    </citation>
    <scope>NUCLEOTIDE SEQUENCE [LARGE SCALE GENOMIC DNA]</scope>
    <source>
        <strain evidence="2">S-RSF-IL-03</strain>
    </source>
</reference>
<sequence>MTISELARRGQSGRVIARILGVDESTVRYHLHRQQAGAADGRSRQVQRAAGLAEAIAHYLENAGTGPVNLASLHEWLIAEHDFTGSLRGLQRYFRRHFPRPAVRARRRVETPPGAQAQADWADWPKIWISGRPVYAYQFHLRLSHSRFGARVWSPRSDQLAWHHVHNEGFRRIKGIAASVRIDNTKTAVSRGAGAWGELNPSYRRYAKAVRFHIDPCPVRHPQAKGKVERGIGADRAWREVGERDWSGWDELQAWTDERVVREAQVRVCPATGTSVWEAWQAEQRFLSPVPLLPEPFNLVATRTVAPDCTVAFEARRYSVPFARMGKVVTVHGCSRVVQVWADGQVIAEHPRHGRERIVIDPRHYEGEATKAVLPPLPLGRMGRRLQEIAEMTPQTRPLDLYAALAEVAR</sequence>
<organism evidence="2 3">
    <name type="scientific">Eiseniibacteriota bacterium</name>
    <dbReference type="NCBI Taxonomy" id="2212470"/>
    <lineage>
        <taxon>Bacteria</taxon>
        <taxon>Candidatus Eiseniibacteriota</taxon>
    </lineage>
</organism>
<dbReference type="PANTHER" id="PTHR35004">
    <property type="entry name" value="TRANSPOSASE RV3428C-RELATED"/>
    <property type="match status" value="1"/>
</dbReference>
<dbReference type="InterPro" id="IPR009057">
    <property type="entry name" value="Homeodomain-like_sf"/>
</dbReference>
<gene>
    <name evidence="2" type="ORF">HOP12_02385</name>
</gene>
<dbReference type="Pfam" id="PF22483">
    <property type="entry name" value="Mu-transpos_C_2"/>
    <property type="match status" value="1"/>
</dbReference>
<accession>A0A849SBE5</accession>
<comment type="caution">
    <text evidence="2">The sequence shown here is derived from an EMBL/GenBank/DDBJ whole genome shotgun (WGS) entry which is preliminary data.</text>
</comment>
<dbReference type="EMBL" id="JABFRW010000023">
    <property type="protein sequence ID" value="NOT32998.1"/>
    <property type="molecule type" value="Genomic_DNA"/>
</dbReference>
<evidence type="ECO:0000313" key="3">
    <source>
        <dbReference type="Proteomes" id="UP000580839"/>
    </source>
</evidence>
<protein>
    <submittedName>
        <fullName evidence="2">IS21 family transposase</fullName>
    </submittedName>
</protein>
<name>A0A849SBE5_UNCEI</name>
<dbReference type="InterPro" id="IPR054353">
    <property type="entry name" value="IstA-like_C"/>
</dbReference>
<proteinExistence type="predicted"/>
<dbReference type="SUPFAM" id="SSF46689">
    <property type="entry name" value="Homeodomain-like"/>
    <property type="match status" value="1"/>
</dbReference>
<dbReference type="Proteomes" id="UP000580839">
    <property type="component" value="Unassembled WGS sequence"/>
</dbReference>
<evidence type="ECO:0000259" key="1">
    <source>
        <dbReference type="Pfam" id="PF22483"/>
    </source>
</evidence>
<dbReference type="PANTHER" id="PTHR35004:SF6">
    <property type="entry name" value="TRANSPOSASE"/>
    <property type="match status" value="1"/>
</dbReference>
<dbReference type="AlphaFoldDB" id="A0A849SBE5"/>
<dbReference type="NCBIfam" id="NF033546">
    <property type="entry name" value="transpos_IS21"/>
    <property type="match status" value="1"/>
</dbReference>
<feature type="domain" description="Transposase for insertion sequence element IS21-like C-terminal" evidence="1">
    <location>
        <begin position="298"/>
        <end position="359"/>
    </location>
</feature>
<evidence type="ECO:0000313" key="2">
    <source>
        <dbReference type="EMBL" id="NOT32998.1"/>
    </source>
</evidence>